<organism evidence="2 4">
    <name type="scientific">Dracunculus medinensis</name>
    <name type="common">Guinea worm</name>
    <dbReference type="NCBI Taxonomy" id="318479"/>
    <lineage>
        <taxon>Eukaryota</taxon>
        <taxon>Metazoa</taxon>
        <taxon>Ecdysozoa</taxon>
        <taxon>Nematoda</taxon>
        <taxon>Chromadorea</taxon>
        <taxon>Rhabditida</taxon>
        <taxon>Spirurina</taxon>
        <taxon>Dracunculoidea</taxon>
        <taxon>Dracunculidae</taxon>
        <taxon>Dracunculus</taxon>
    </lineage>
</organism>
<dbReference type="SUPFAM" id="SSF56784">
    <property type="entry name" value="HAD-like"/>
    <property type="match status" value="1"/>
</dbReference>
<protein>
    <submittedName>
        <fullName evidence="4">Phosphoglycolate phosphatase</fullName>
    </submittedName>
</protein>
<dbReference type="PANTHER" id="PTHR43434">
    <property type="entry name" value="PHOSPHOGLYCOLATE PHOSPHATASE"/>
    <property type="match status" value="1"/>
</dbReference>
<dbReference type="InterPro" id="IPR023198">
    <property type="entry name" value="PGP-like_dom2"/>
</dbReference>
<dbReference type="Pfam" id="PF00702">
    <property type="entry name" value="Hydrolase"/>
    <property type="match status" value="1"/>
</dbReference>
<evidence type="ECO:0000313" key="1">
    <source>
        <dbReference type="EMBL" id="VDN58720.1"/>
    </source>
</evidence>
<dbReference type="EMBL" id="UYYG01001171">
    <property type="protein sequence ID" value="VDN58720.1"/>
    <property type="molecule type" value="Genomic_DNA"/>
</dbReference>
<dbReference type="InterPro" id="IPR036412">
    <property type="entry name" value="HAD-like_sf"/>
</dbReference>
<sequence>MSSRSIRTLLRNSSALLTIAYDIGRAYPIAFQKRRKIIRIATLRDQITHQPYLHKKNKASLVIFDKDGTLICFQSMWVPWALSVAKCIDEATKLNIREEIYKVLGFSPVENRVKPGLLAEGTLSQIHEALARILIRHGIASSEAIAYVDEAIKESNKVTTHSMKEIYDLQLLFNQLRENNVKIAICTSDSRFGTMNTLKKLKLDKLVDVVVCGDDAGAMPKPHPHNALSICRLLDVDPLDTLVVGDTLADMGMGRSANLGGTVGVLSGVCNGDELRPLADHIVSYFC</sequence>
<dbReference type="InterPro" id="IPR023214">
    <property type="entry name" value="HAD_sf"/>
</dbReference>
<dbReference type="InterPro" id="IPR050155">
    <property type="entry name" value="HAD-like_hydrolase_sf"/>
</dbReference>
<evidence type="ECO:0000313" key="2">
    <source>
        <dbReference type="Proteomes" id="UP000038040"/>
    </source>
</evidence>
<evidence type="ECO:0000313" key="3">
    <source>
        <dbReference type="Proteomes" id="UP000274756"/>
    </source>
</evidence>
<name>A0A0N4UC37_DRAME</name>
<reference evidence="4" key="1">
    <citation type="submission" date="2017-02" db="UniProtKB">
        <authorList>
            <consortium name="WormBaseParasite"/>
        </authorList>
    </citation>
    <scope>IDENTIFICATION</scope>
</reference>
<accession>A0A0N4UC37</accession>
<gene>
    <name evidence="1" type="ORF">DME_LOCUS8693</name>
</gene>
<dbReference type="PANTHER" id="PTHR43434:SF22">
    <property type="entry name" value="PHOSPHOGLYCOLATE PHOSPHATASE"/>
    <property type="match status" value="1"/>
</dbReference>
<dbReference type="OrthoDB" id="269227at2759"/>
<dbReference type="Gene3D" id="3.40.50.1000">
    <property type="entry name" value="HAD superfamily/HAD-like"/>
    <property type="match status" value="1"/>
</dbReference>
<dbReference type="WBParaSite" id="DME_0000481001-mRNA-1">
    <property type="protein sequence ID" value="DME_0000481001-mRNA-1"/>
    <property type="gene ID" value="DME_0000481001"/>
</dbReference>
<dbReference type="InterPro" id="IPR006439">
    <property type="entry name" value="HAD-SF_hydro_IA"/>
</dbReference>
<keyword evidence="3" id="KW-1185">Reference proteome</keyword>
<dbReference type="GO" id="GO:0008967">
    <property type="term" value="F:phosphoglycolate phosphatase activity"/>
    <property type="evidence" value="ECO:0007669"/>
    <property type="project" value="TreeGrafter"/>
</dbReference>
<dbReference type="Proteomes" id="UP000274756">
    <property type="component" value="Unassembled WGS sequence"/>
</dbReference>
<proteinExistence type="predicted"/>
<dbReference type="AlphaFoldDB" id="A0A0N4UC37"/>
<dbReference type="GO" id="GO:0006281">
    <property type="term" value="P:DNA repair"/>
    <property type="evidence" value="ECO:0007669"/>
    <property type="project" value="TreeGrafter"/>
</dbReference>
<dbReference type="NCBIfam" id="TIGR01549">
    <property type="entry name" value="HAD-SF-IA-v1"/>
    <property type="match status" value="1"/>
</dbReference>
<dbReference type="Gene3D" id="1.10.150.240">
    <property type="entry name" value="Putative phosphatase, domain 2"/>
    <property type="match status" value="1"/>
</dbReference>
<reference evidence="1 3" key="2">
    <citation type="submission" date="2018-11" db="EMBL/GenBank/DDBJ databases">
        <authorList>
            <consortium name="Pathogen Informatics"/>
        </authorList>
    </citation>
    <scope>NUCLEOTIDE SEQUENCE [LARGE SCALE GENOMIC DNA]</scope>
</reference>
<dbReference type="SFLD" id="SFLDS00003">
    <property type="entry name" value="Haloacid_Dehalogenase"/>
    <property type="match status" value="1"/>
</dbReference>
<evidence type="ECO:0000313" key="4">
    <source>
        <dbReference type="WBParaSite" id="DME_0000481001-mRNA-1"/>
    </source>
</evidence>
<dbReference type="SFLD" id="SFLDG01129">
    <property type="entry name" value="C1.5:_HAD__Beta-PGM__Phosphata"/>
    <property type="match status" value="1"/>
</dbReference>
<dbReference type="Proteomes" id="UP000038040">
    <property type="component" value="Unplaced"/>
</dbReference>
<dbReference type="STRING" id="318479.A0A0N4UC37"/>